<dbReference type="AlphaFoldDB" id="A0A4V6QCZ5"/>
<evidence type="ECO:0000256" key="8">
    <source>
        <dbReference type="ARBA" id="ARBA00023277"/>
    </source>
</evidence>
<keyword evidence="7 9" id="KW-0630">Potassium</keyword>
<dbReference type="InterPro" id="IPR029056">
    <property type="entry name" value="Ribokinase-like"/>
</dbReference>
<dbReference type="UniPathway" id="UPA00916">
    <property type="reaction ID" value="UER00889"/>
</dbReference>
<dbReference type="GO" id="GO:0019303">
    <property type="term" value="P:D-ribose catabolic process"/>
    <property type="evidence" value="ECO:0007669"/>
    <property type="project" value="UniProtKB-UniRule"/>
</dbReference>
<evidence type="ECO:0000256" key="7">
    <source>
        <dbReference type="ARBA" id="ARBA00022958"/>
    </source>
</evidence>
<comment type="subcellular location">
    <subcellularLocation>
        <location evidence="9">Cytoplasm</location>
    </subcellularLocation>
</comment>
<keyword evidence="2 9" id="KW-0479">Metal-binding</keyword>
<dbReference type="GO" id="GO:0004747">
    <property type="term" value="F:ribokinase activity"/>
    <property type="evidence" value="ECO:0007669"/>
    <property type="project" value="UniProtKB-UniRule"/>
</dbReference>
<comment type="similarity">
    <text evidence="9">Belongs to the carbohydrate kinase PfkB family. Ribokinase subfamily.</text>
</comment>
<dbReference type="EMBL" id="SORF01000018">
    <property type="protein sequence ID" value="TDY42144.1"/>
    <property type="molecule type" value="Genomic_DNA"/>
</dbReference>
<dbReference type="InterPro" id="IPR011877">
    <property type="entry name" value="Ribokinase"/>
</dbReference>
<dbReference type="Pfam" id="PF00294">
    <property type="entry name" value="PfkB"/>
    <property type="match status" value="1"/>
</dbReference>
<feature type="binding site" evidence="9">
    <location>
        <position position="288"/>
    </location>
    <ligand>
        <name>K(+)</name>
        <dbReference type="ChEBI" id="CHEBI:29103"/>
    </ligand>
</feature>
<comment type="activity regulation">
    <text evidence="9">Activated by a monovalent cation that binds near, but not in, the active site. The most likely occupant of the site in vivo is potassium. Ion binding induces a conformational change that may alter substrate affinity.</text>
</comment>
<keyword evidence="8 9" id="KW-0119">Carbohydrate metabolism</keyword>
<accession>A0A4V6QCZ5</accession>
<name>A0A4V6QCZ5_9BACL</name>
<dbReference type="RefSeq" id="WP_134160993.1">
    <property type="nucleotide sequence ID" value="NZ_SORF01000018.1"/>
</dbReference>
<dbReference type="GO" id="GO:0005829">
    <property type="term" value="C:cytosol"/>
    <property type="evidence" value="ECO:0007669"/>
    <property type="project" value="TreeGrafter"/>
</dbReference>
<keyword evidence="6 9" id="KW-0460">Magnesium</keyword>
<comment type="caution">
    <text evidence="9">Lacks conserved residue(s) required for the propagation of feature annotation.</text>
</comment>
<dbReference type="PANTHER" id="PTHR10584">
    <property type="entry name" value="SUGAR KINASE"/>
    <property type="match status" value="1"/>
</dbReference>
<reference evidence="11 12" key="1">
    <citation type="submission" date="2019-03" db="EMBL/GenBank/DDBJ databases">
        <title>Genomic Encyclopedia of Type Strains, Phase IV (KMG-IV): sequencing the most valuable type-strain genomes for metagenomic binning, comparative biology and taxonomic classification.</title>
        <authorList>
            <person name="Goeker M."/>
        </authorList>
    </citation>
    <scope>NUCLEOTIDE SEQUENCE [LARGE SCALE GENOMIC DNA]</scope>
    <source>
        <strain evidence="11 12">DSM 17974</strain>
    </source>
</reference>
<feature type="binding site" evidence="9">
    <location>
        <begin position="220"/>
        <end position="225"/>
    </location>
    <ligand>
        <name>ATP</name>
        <dbReference type="ChEBI" id="CHEBI:30616"/>
    </ligand>
</feature>
<dbReference type="CDD" id="cd01174">
    <property type="entry name" value="ribokinase"/>
    <property type="match status" value="1"/>
</dbReference>
<dbReference type="HAMAP" id="MF_01987">
    <property type="entry name" value="Ribokinase"/>
    <property type="match status" value="1"/>
</dbReference>
<evidence type="ECO:0000256" key="6">
    <source>
        <dbReference type="ARBA" id="ARBA00022842"/>
    </source>
</evidence>
<dbReference type="PRINTS" id="PR00990">
    <property type="entry name" value="RIBOKINASE"/>
</dbReference>
<dbReference type="InterPro" id="IPR002139">
    <property type="entry name" value="Ribo/fructo_kinase"/>
</dbReference>
<feature type="binding site" evidence="9">
    <location>
        <position position="184"/>
    </location>
    <ligand>
        <name>ATP</name>
        <dbReference type="ChEBI" id="CHEBI:30616"/>
    </ligand>
</feature>
<dbReference type="Gene3D" id="3.40.1190.20">
    <property type="match status" value="1"/>
</dbReference>
<feature type="domain" description="Carbohydrate kinase PfkB" evidence="10">
    <location>
        <begin position="3"/>
        <end position="295"/>
    </location>
</feature>
<evidence type="ECO:0000256" key="2">
    <source>
        <dbReference type="ARBA" id="ARBA00022723"/>
    </source>
</evidence>
<feature type="binding site" evidence="9">
    <location>
        <position position="247"/>
    </location>
    <ligand>
        <name>K(+)</name>
        <dbReference type="ChEBI" id="CHEBI:29103"/>
    </ligand>
</feature>
<keyword evidence="1 9" id="KW-0808">Transferase</keyword>
<evidence type="ECO:0000259" key="10">
    <source>
        <dbReference type="Pfam" id="PF00294"/>
    </source>
</evidence>
<evidence type="ECO:0000313" key="12">
    <source>
        <dbReference type="Proteomes" id="UP000294581"/>
    </source>
</evidence>
<keyword evidence="9" id="KW-0963">Cytoplasm</keyword>
<evidence type="ECO:0000313" key="11">
    <source>
        <dbReference type="EMBL" id="TDY42144.1"/>
    </source>
</evidence>
<comment type="catalytic activity">
    <reaction evidence="9">
        <text>D-ribose + ATP = D-ribose 5-phosphate + ADP + H(+)</text>
        <dbReference type="Rhea" id="RHEA:13697"/>
        <dbReference type="ChEBI" id="CHEBI:15378"/>
        <dbReference type="ChEBI" id="CHEBI:30616"/>
        <dbReference type="ChEBI" id="CHEBI:47013"/>
        <dbReference type="ChEBI" id="CHEBI:78346"/>
        <dbReference type="ChEBI" id="CHEBI:456216"/>
        <dbReference type="EC" id="2.7.1.15"/>
    </reaction>
</comment>
<dbReference type="SUPFAM" id="SSF53613">
    <property type="entry name" value="Ribokinase-like"/>
    <property type="match status" value="1"/>
</dbReference>
<evidence type="ECO:0000256" key="1">
    <source>
        <dbReference type="ARBA" id="ARBA00022679"/>
    </source>
</evidence>
<comment type="function">
    <text evidence="9">Catalyzes the phosphorylation of ribose at O-5 in a reaction requiring ATP and magnesium. The resulting D-ribose-5-phosphate can then be used either for sythesis of nucleotides, histidine, and tryptophan, or as a component of the pentose phosphate pathway.</text>
</comment>
<feature type="binding site" evidence="9">
    <location>
        <position position="140"/>
    </location>
    <ligand>
        <name>substrate</name>
    </ligand>
</feature>
<keyword evidence="3 9" id="KW-0547">Nucleotide-binding</keyword>
<organism evidence="11 12">
    <name type="scientific">Alicyclobacillus sacchari</name>
    <dbReference type="NCBI Taxonomy" id="392010"/>
    <lineage>
        <taxon>Bacteria</taxon>
        <taxon>Bacillati</taxon>
        <taxon>Bacillota</taxon>
        <taxon>Bacilli</taxon>
        <taxon>Bacillales</taxon>
        <taxon>Alicyclobacillaceae</taxon>
        <taxon>Alicyclobacillus</taxon>
    </lineage>
</organism>
<evidence type="ECO:0000256" key="4">
    <source>
        <dbReference type="ARBA" id="ARBA00022777"/>
    </source>
</evidence>
<feature type="binding site" evidence="9">
    <location>
        <begin position="38"/>
        <end position="42"/>
    </location>
    <ligand>
        <name>substrate</name>
    </ligand>
</feature>
<feature type="active site" description="Proton acceptor" evidence="9">
    <location>
        <position position="253"/>
    </location>
</feature>
<comment type="cofactor">
    <cofactor evidence="9">
        <name>Mg(2+)</name>
        <dbReference type="ChEBI" id="CHEBI:18420"/>
    </cofactor>
    <text evidence="9">Requires a divalent cation, most likely magnesium in vivo, as an electrophilic catalyst to aid phosphoryl group transfer. It is the chelate of the metal and the nucleotide that is the actual substrate.</text>
</comment>
<dbReference type="GO" id="GO:0005524">
    <property type="term" value="F:ATP binding"/>
    <property type="evidence" value="ECO:0007669"/>
    <property type="project" value="UniProtKB-UniRule"/>
</dbReference>
<feature type="binding site" evidence="9">
    <location>
        <position position="249"/>
    </location>
    <ligand>
        <name>K(+)</name>
        <dbReference type="ChEBI" id="CHEBI:29103"/>
    </ligand>
</feature>
<dbReference type="InterPro" id="IPR011611">
    <property type="entry name" value="PfkB_dom"/>
</dbReference>
<dbReference type="GO" id="GO:0046872">
    <property type="term" value="F:metal ion binding"/>
    <property type="evidence" value="ECO:0007669"/>
    <property type="project" value="UniProtKB-KW"/>
</dbReference>
<feature type="binding site" evidence="9">
    <location>
        <begin position="252"/>
        <end position="253"/>
    </location>
    <ligand>
        <name>ATP</name>
        <dbReference type="ChEBI" id="CHEBI:30616"/>
    </ligand>
</feature>
<feature type="binding site" evidence="9">
    <location>
        <position position="292"/>
    </location>
    <ligand>
        <name>K(+)</name>
        <dbReference type="ChEBI" id="CHEBI:29103"/>
    </ligand>
</feature>
<dbReference type="EC" id="2.7.1.15" evidence="9"/>
<dbReference type="PANTHER" id="PTHR10584:SF166">
    <property type="entry name" value="RIBOKINASE"/>
    <property type="match status" value="1"/>
</dbReference>
<keyword evidence="4 9" id="KW-0418">Kinase</keyword>
<evidence type="ECO:0000256" key="3">
    <source>
        <dbReference type="ARBA" id="ARBA00022741"/>
    </source>
</evidence>
<feature type="binding site" evidence="9">
    <location>
        <position position="253"/>
    </location>
    <ligand>
        <name>substrate</name>
    </ligand>
</feature>
<comment type="subunit">
    <text evidence="9">Homodimer.</text>
</comment>
<protein>
    <recommendedName>
        <fullName evidence="9">Ribokinase</fullName>
        <shortName evidence="9">RK</shortName>
        <ecNumber evidence="9">2.7.1.15</ecNumber>
    </recommendedName>
</protein>
<dbReference type="OrthoDB" id="9775849at2"/>
<gene>
    <name evidence="9" type="primary">rbsK</name>
    <name evidence="11" type="ORF">C7445_11816</name>
</gene>
<evidence type="ECO:0000256" key="9">
    <source>
        <dbReference type="HAMAP-Rule" id="MF_01987"/>
    </source>
</evidence>
<evidence type="ECO:0000256" key="5">
    <source>
        <dbReference type="ARBA" id="ARBA00022840"/>
    </source>
</evidence>
<keyword evidence="5 9" id="KW-0067">ATP-binding</keyword>
<comment type="caution">
    <text evidence="11">The sequence shown here is derived from an EMBL/GenBank/DDBJ whole genome shotgun (WGS) entry which is preliminary data.</text>
</comment>
<feature type="binding site" evidence="9">
    <location>
        <position position="283"/>
    </location>
    <ligand>
        <name>K(+)</name>
        <dbReference type="ChEBI" id="CHEBI:29103"/>
    </ligand>
</feature>
<proteinExistence type="inferred from homology"/>
<dbReference type="Proteomes" id="UP000294581">
    <property type="component" value="Unassembled WGS sequence"/>
</dbReference>
<keyword evidence="12" id="KW-1185">Reference proteome</keyword>
<comment type="pathway">
    <text evidence="9">Carbohydrate metabolism; D-ribose degradation; D-ribose 5-phosphate from beta-D-ribopyranose: step 2/2.</text>
</comment>
<sequence>MDITVVGSLNMDIVAVVNHMPQAGETVKAAQAALHTGGKGANQAIAAARYGGRVCMVGAVGNDTFAGPLREALEAAHVDVAGVIPKDGSSGMALITVEADGQNRIVVCDGANGLLTPADVDHACAKIPWPIGSALVVQNEIPRETVRQALTVAHQRQWRVLWNVAPVVPMEVGWLGRDDIVAVNESEASRLTGKDVVDVESARLAAQRLMEFGPGMVLVTLGALGSVAVSREWGTMVIPAREVIPVDTTAAGDTFLGVFAADWDGVSSPEPSLQVATAAAALCVTRSGAQNSIPQRQEVITFLTSSV</sequence>
<feature type="binding site" evidence="9">
    <location>
        <begin position="10"/>
        <end position="12"/>
    </location>
    <ligand>
        <name>substrate</name>
    </ligand>
</feature>
<feature type="binding site" evidence="9">
    <location>
        <position position="286"/>
    </location>
    <ligand>
        <name>K(+)</name>
        <dbReference type="ChEBI" id="CHEBI:29103"/>
    </ligand>
</feature>